<keyword evidence="4 5" id="KW-0472">Membrane</keyword>
<dbReference type="CDD" id="cd06261">
    <property type="entry name" value="TM_PBP2"/>
    <property type="match status" value="1"/>
</dbReference>
<dbReference type="InterPro" id="IPR000515">
    <property type="entry name" value="MetI-like"/>
</dbReference>
<dbReference type="Pfam" id="PF00884">
    <property type="entry name" value="Sulfatase"/>
    <property type="match status" value="2"/>
</dbReference>
<evidence type="ECO:0000256" key="4">
    <source>
        <dbReference type="ARBA" id="ARBA00023136"/>
    </source>
</evidence>
<dbReference type="Pfam" id="PF13432">
    <property type="entry name" value="TPR_16"/>
    <property type="match status" value="2"/>
</dbReference>
<dbReference type="Gene3D" id="1.25.40.10">
    <property type="entry name" value="Tetratricopeptide repeat domain"/>
    <property type="match status" value="1"/>
</dbReference>
<evidence type="ECO:0000256" key="2">
    <source>
        <dbReference type="ARBA" id="ARBA00022692"/>
    </source>
</evidence>
<dbReference type="InterPro" id="IPR011990">
    <property type="entry name" value="TPR-like_helical_dom_sf"/>
</dbReference>
<dbReference type="PANTHER" id="PTHR43751">
    <property type="entry name" value="SULFATASE"/>
    <property type="match status" value="1"/>
</dbReference>
<dbReference type="GO" id="GO:0016020">
    <property type="term" value="C:membrane"/>
    <property type="evidence" value="ECO:0007669"/>
    <property type="project" value="UniProtKB-SubCell"/>
</dbReference>
<dbReference type="InterPro" id="IPR000917">
    <property type="entry name" value="Sulfatase_N"/>
</dbReference>
<evidence type="ECO:0000313" key="7">
    <source>
        <dbReference type="EMBL" id="KKL94348.1"/>
    </source>
</evidence>
<dbReference type="SUPFAM" id="SSF161098">
    <property type="entry name" value="MetI-like"/>
    <property type="match status" value="1"/>
</dbReference>
<dbReference type="InterPro" id="IPR035906">
    <property type="entry name" value="MetI-like_sf"/>
</dbReference>
<dbReference type="SUPFAM" id="SSF53649">
    <property type="entry name" value="Alkaline phosphatase-like"/>
    <property type="match status" value="1"/>
</dbReference>
<evidence type="ECO:0000259" key="6">
    <source>
        <dbReference type="PROSITE" id="PS50928"/>
    </source>
</evidence>
<dbReference type="PROSITE" id="PS50005">
    <property type="entry name" value="TPR"/>
    <property type="match status" value="2"/>
</dbReference>
<evidence type="ECO:0000256" key="5">
    <source>
        <dbReference type="SAM" id="Phobius"/>
    </source>
</evidence>
<keyword evidence="2 5" id="KW-0812">Transmembrane</keyword>
<feature type="transmembrane region" description="Helical" evidence="5">
    <location>
        <begin position="727"/>
        <end position="747"/>
    </location>
</feature>
<dbReference type="Gene3D" id="3.40.720.10">
    <property type="entry name" value="Alkaline Phosphatase, subunit A"/>
    <property type="match status" value="2"/>
</dbReference>
<sequence length="754" mass="80777">MTKLAYLLRASIILAIVAFVGGCKDASKPQGKSPGSARAGDVNVLLITLDTTRADRLGCYRYAKAQTPALDSLAAKGMRVDQAFTHVPLTLPAHGSLLTGMLPPEHGLHDNARGKLGPEPVCLAETLRSRGYRTAAFLASFVLAEQFGLRHLSSGDMLRAEKASGSELGRRLAYDGEIAFMDSQVQRLLDFLNARGLRERTLIVVAGDHGEAFGEHNENGHGPLVYQPTMQVPLLIALPGRVEPGRVDTRVVGLVDVAPTVLAMLGVKPPEGMTGRDLLQADPQLRPCYGESEFLLNSYGWAPLKSLTTRRWRYIQCPVPELYDRLADPAEARNLASVQPKVAAEMKSRLAEMLAGMKTREAAAVTVDPEALAALRALGYLGAATVQRVRTPPGERKDPKAMMGVFNACERASKLVDAKRYDEAVRLLAPAVRSSPESLPPRRTLIESYAHLGKYDSAVREAKAYLALDPADRDVLGVLGMALVGQGKHAEAVTVLRQGLRASSTTPGPAPQADPAKATRIRWSLGLAYGGLRKFPQAIEQFQIILRDQPKSYLAHYGLATVYAATGQDAQALLHARDAVKAVPDDSVRRMELGTLLVRLGRFQRALQQYVRAVQLAPNSPDARIALAAGLMAFPLMVRAIRLSIEAVDPKLEQAAATLGASRPWIFATVTLPLILPGVLAGAILAFAKAMGEFGATITFVSNIPGQTQTLPSAIYAFLQVPGGESAALRLVLISVGVSMAAVLASGSGRTFST</sequence>
<dbReference type="Gene3D" id="1.10.3720.10">
    <property type="entry name" value="MetI-like"/>
    <property type="match status" value="1"/>
</dbReference>
<gene>
    <name evidence="7" type="ORF">LCGC14_1865580</name>
</gene>
<dbReference type="PROSITE" id="PS51257">
    <property type="entry name" value="PROKAR_LIPOPROTEIN"/>
    <property type="match status" value="1"/>
</dbReference>
<proteinExistence type="predicted"/>
<dbReference type="SUPFAM" id="SSF48452">
    <property type="entry name" value="TPR-like"/>
    <property type="match status" value="1"/>
</dbReference>
<dbReference type="GO" id="GO:0055085">
    <property type="term" value="P:transmembrane transport"/>
    <property type="evidence" value="ECO:0007669"/>
    <property type="project" value="InterPro"/>
</dbReference>
<protein>
    <recommendedName>
        <fullName evidence="6">ABC transmembrane type-1 domain-containing protein</fullName>
    </recommendedName>
</protein>
<dbReference type="CDD" id="cd16148">
    <property type="entry name" value="sulfatase_like"/>
    <property type="match status" value="1"/>
</dbReference>
<dbReference type="Pfam" id="PF00528">
    <property type="entry name" value="BPD_transp_1"/>
    <property type="match status" value="1"/>
</dbReference>
<comment type="caution">
    <text evidence="7">The sequence shown here is derived from an EMBL/GenBank/DDBJ whole genome shotgun (WGS) entry which is preliminary data.</text>
</comment>
<evidence type="ECO:0000256" key="1">
    <source>
        <dbReference type="ARBA" id="ARBA00004141"/>
    </source>
</evidence>
<reference evidence="7" key="1">
    <citation type="journal article" date="2015" name="Nature">
        <title>Complex archaea that bridge the gap between prokaryotes and eukaryotes.</title>
        <authorList>
            <person name="Spang A."/>
            <person name="Saw J.H."/>
            <person name="Jorgensen S.L."/>
            <person name="Zaremba-Niedzwiedzka K."/>
            <person name="Martijn J."/>
            <person name="Lind A.E."/>
            <person name="van Eijk R."/>
            <person name="Schleper C."/>
            <person name="Guy L."/>
            <person name="Ettema T.J."/>
        </authorList>
    </citation>
    <scope>NUCLEOTIDE SEQUENCE</scope>
</reference>
<dbReference type="AlphaFoldDB" id="A0A0F9G6L9"/>
<dbReference type="PROSITE" id="PS50928">
    <property type="entry name" value="ABC_TM1"/>
    <property type="match status" value="1"/>
</dbReference>
<feature type="transmembrane region" description="Helical" evidence="5">
    <location>
        <begin position="665"/>
        <end position="688"/>
    </location>
</feature>
<dbReference type="SMART" id="SM00028">
    <property type="entry name" value="TPR"/>
    <property type="match status" value="4"/>
</dbReference>
<dbReference type="InterPro" id="IPR052701">
    <property type="entry name" value="GAG_Ulvan_Degrading_Sulfatases"/>
</dbReference>
<organism evidence="7">
    <name type="scientific">marine sediment metagenome</name>
    <dbReference type="NCBI Taxonomy" id="412755"/>
    <lineage>
        <taxon>unclassified sequences</taxon>
        <taxon>metagenomes</taxon>
        <taxon>ecological metagenomes</taxon>
    </lineage>
</organism>
<dbReference type="PANTHER" id="PTHR43751:SF3">
    <property type="entry name" value="SULFATASE N-TERMINAL DOMAIN-CONTAINING PROTEIN"/>
    <property type="match status" value="1"/>
</dbReference>
<comment type="subcellular location">
    <subcellularLocation>
        <location evidence="1">Membrane</location>
        <topology evidence="1">Multi-pass membrane protein</topology>
    </subcellularLocation>
</comment>
<dbReference type="EMBL" id="LAZR01018949">
    <property type="protein sequence ID" value="KKL94348.1"/>
    <property type="molecule type" value="Genomic_DNA"/>
</dbReference>
<keyword evidence="3 5" id="KW-1133">Transmembrane helix</keyword>
<feature type="domain" description="ABC transmembrane type-1" evidence="6">
    <location>
        <begin position="550"/>
        <end position="744"/>
    </location>
</feature>
<feature type="non-terminal residue" evidence="7">
    <location>
        <position position="754"/>
    </location>
</feature>
<dbReference type="InterPro" id="IPR017850">
    <property type="entry name" value="Alkaline_phosphatase_core_sf"/>
</dbReference>
<accession>A0A0F9G6L9</accession>
<evidence type="ECO:0000256" key="3">
    <source>
        <dbReference type="ARBA" id="ARBA00022989"/>
    </source>
</evidence>
<dbReference type="InterPro" id="IPR019734">
    <property type="entry name" value="TPR_rpt"/>
</dbReference>
<name>A0A0F9G6L9_9ZZZZ</name>